<feature type="region of interest" description="Disordered" evidence="1">
    <location>
        <begin position="381"/>
        <end position="404"/>
    </location>
</feature>
<keyword evidence="3" id="KW-1185">Reference proteome</keyword>
<dbReference type="Proteomes" id="UP000654918">
    <property type="component" value="Unassembled WGS sequence"/>
</dbReference>
<gene>
    <name evidence="2" type="ORF">CPLU01_04541</name>
</gene>
<dbReference type="EMBL" id="WIGO01000043">
    <property type="protein sequence ID" value="KAF6835063.1"/>
    <property type="molecule type" value="Genomic_DNA"/>
</dbReference>
<dbReference type="AlphaFoldDB" id="A0A8H6KPL2"/>
<reference evidence="2" key="1">
    <citation type="journal article" date="2020" name="Phytopathology">
        <title>Genome Sequence Resources of Colletotrichum truncatum, C. plurivorum, C. musicola, and C. sojae: Four Species Pathogenic to Soybean (Glycine max).</title>
        <authorList>
            <person name="Rogerio F."/>
            <person name="Boufleur T.R."/>
            <person name="Ciampi-Guillardi M."/>
            <person name="Sukno S.A."/>
            <person name="Thon M.R."/>
            <person name="Massola Junior N.S."/>
            <person name="Baroncelli R."/>
        </authorList>
    </citation>
    <scope>NUCLEOTIDE SEQUENCE</scope>
    <source>
        <strain evidence="2">LFN00145</strain>
    </source>
</reference>
<protein>
    <recommendedName>
        <fullName evidence="4">Protein kinase domain-containing protein</fullName>
    </recommendedName>
</protein>
<organism evidence="2 3">
    <name type="scientific">Colletotrichum plurivorum</name>
    <dbReference type="NCBI Taxonomy" id="2175906"/>
    <lineage>
        <taxon>Eukaryota</taxon>
        <taxon>Fungi</taxon>
        <taxon>Dikarya</taxon>
        <taxon>Ascomycota</taxon>
        <taxon>Pezizomycotina</taxon>
        <taxon>Sordariomycetes</taxon>
        <taxon>Hypocreomycetidae</taxon>
        <taxon>Glomerellales</taxon>
        <taxon>Glomerellaceae</taxon>
        <taxon>Colletotrichum</taxon>
        <taxon>Colletotrichum orchidearum species complex</taxon>
    </lineage>
</organism>
<evidence type="ECO:0008006" key="4">
    <source>
        <dbReference type="Google" id="ProtNLM"/>
    </source>
</evidence>
<sequence length="416" mass="47567">MASSPAQVYTVGKQLELFPHVPGPPHGIYDYEPRPLPATLAAGQIRDFDKNTAKYIKTKATVQIEEVIRVGDNRESQIVRCKVVQPPVESQRGVYPLVGKSKNKTRLPLARSLALKAYDYEYYGDSFGGPSANAEESDGDFSREFAVYRYYCDKGLTGSPHAMPQFYGGWVMKIRSKDENGSLKYRYVSLILIDYIHDCSIESLCSRWTDPNDHNDPETPGDLIPTKEPVPFQKADGGFTHITFDEKKRQLVIKKFLHSLAHGNHLGIEHREIDPSNVFITWAEPGVPQVASWLPYPPHPFERSSVAALEDFHGWWPPAYERGLDRDRLFDDWLCSEEVFGPLEEAQEVVAELEARGIRNWPHPYPKFSTFKTLKKLIKDRREKDKQKKAEKEEEKAEKAKMEGMEEMNRLLLPSI</sequence>
<comment type="caution">
    <text evidence="2">The sequence shown here is derived from an EMBL/GenBank/DDBJ whole genome shotgun (WGS) entry which is preliminary data.</text>
</comment>
<evidence type="ECO:0000256" key="1">
    <source>
        <dbReference type="SAM" id="MobiDB-lite"/>
    </source>
</evidence>
<name>A0A8H6KPL2_9PEZI</name>
<proteinExistence type="predicted"/>
<evidence type="ECO:0000313" key="3">
    <source>
        <dbReference type="Proteomes" id="UP000654918"/>
    </source>
</evidence>
<evidence type="ECO:0000313" key="2">
    <source>
        <dbReference type="EMBL" id="KAF6835063.1"/>
    </source>
</evidence>
<accession>A0A8H6KPL2</accession>